<dbReference type="InterPro" id="IPR002656">
    <property type="entry name" value="Acyl_transf_3_dom"/>
</dbReference>
<proteinExistence type="predicted"/>
<dbReference type="OrthoDB" id="207378at2759"/>
<dbReference type="EMBL" id="CACRXK020000029">
    <property type="protein sequence ID" value="CAB3977093.1"/>
    <property type="molecule type" value="Genomic_DNA"/>
</dbReference>
<gene>
    <name evidence="1" type="ORF">PACLA_8A057248</name>
</gene>
<dbReference type="Pfam" id="PF01757">
    <property type="entry name" value="Acyl_transf_3"/>
    <property type="match status" value="1"/>
</dbReference>
<dbReference type="GO" id="GO:0016747">
    <property type="term" value="F:acyltransferase activity, transferring groups other than amino-acyl groups"/>
    <property type="evidence" value="ECO:0007669"/>
    <property type="project" value="InterPro"/>
</dbReference>
<name>A0A6S7FJY9_PARCT</name>
<dbReference type="PANTHER" id="PTHR11161:SF0">
    <property type="entry name" value="O-ACYLTRANSFERASE LIKE PROTEIN"/>
    <property type="match status" value="1"/>
</dbReference>
<protein>
    <submittedName>
        <fullName evidence="1">Nose resistant to fluoxetine 6-like</fullName>
    </submittedName>
</protein>
<comment type="caution">
    <text evidence="1">The sequence shown here is derived from an EMBL/GenBank/DDBJ whole genome shotgun (WGS) entry which is preliminary data.</text>
</comment>
<dbReference type="AlphaFoldDB" id="A0A6S7FJY9"/>
<reference evidence="1" key="1">
    <citation type="submission" date="2020-04" db="EMBL/GenBank/DDBJ databases">
        <authorList>
            <person name="Alioto T."/>
            <person name="Alioto T."/>
            <person name="Gomez Garrido J."/>
        </authorList>
    </citation>
    <scope>NUCLEOTIDE SEQUENCE</scope>
    <source>
        <strain evidence="1">A484AB</strain>
    </source>
</reference>
<keyword evidence="2" id="KW-1185">Reference proteome</keyword>
<evidence type="ECO:0000313" key="1">
    <source>
        <dbReference type="EMBL" id="CAB3977093.1"/>
    </source>
</evidence>
<accession>A0A6S7FJY9</accession>
<evidence type="ECO:0000313" key="2">
    <source>
        <dbReference type="Proteomes" id="UP001152795"/>
    </source>
</evidence>
<sequence>MYTNMSKKVNNNGRTNWFKYYFHRFWRLTPTYMFCILFVTKLRPFFGAGPIWFAAADTSACSEKWWTNLLYLNNFFELGNKVPKMCMGHTWYLAADMQMFIISSIFLLIAYRYGLRPLVCSVGVTILASIIVTACLAANDDALPMVFPIFRLNMFLQNRQKDIFRIDEYFTPFKDIYIKPYCRISPYVMGMVLGYILYKQFSKEFKLPWKFVAIMWISAIALALTVVYAPYSAIKEDPHVWTTGERAVFWSLKWSIWGLCIVWLIFACHYNYAGLVKNILVAKFWIPLSHINYAAFIIHFDVIQVLVYNIESPIHFTSFTMVTYFLSALVLTYAIAFIIAVMVELPCANLEALAWKKWEKK</sequence>
<dbReference type="Proteomes" id="UP001152795">
    <property type="component" value="Unassembled WGS sequence"/>
</dbReference>
<dbReference type="PANTHER" id="PTHR11161">
    <property type="entry name" value="O-ACYLTRANSFERASE"/>
    <property type="match status" value="1"/>
</dbReference>
<organism evidence="1 2">
    <name type="scientific">Paramuricea clavata</name>
    <name type="common">Red gorgonian</name>
    <name type="synonym">Violescent sea-whip</name>
    <dbReference type="NCBI Taxonomy" id="317549"/>
    <lineage>
        <taxon>Eukaryota</taxon>
        <taxon>Metazoa</taxon>
        <taxon>Cnidaria</taxon>
        <taxon>Anthozoa</taxon>
        <taxon>Octocorallia</taxon>
        <taxon>Malacalcyonacea</taxon>
        <taxon>Plexauridae</taxon>
        <taxon>Paramuricea</taxon>
    </lineage>
</organism>
<dbReference type="InterPro" id="IPR052728">
    <property type="entry name" value="O2_lipid_transport_reg"/>
</dbReference>